<proteinExistence type="predicted"/>
<keyword evidence="3" id="KW-1185">Reference proteome</keyword>
<dbReference type="EMBL" id="JAULSN010000004">
    <property type="protein sequence ID" value="KAK3373406.1"/>
    <property type="molecule type" value="Genomic_DNA"/>
</dbReference>
<name>A0AAE0N7B1_9PEZI</name>
<reference evidence="2" key="2">
    <citation type="submission" date="2023-06" db="EMBL/GenBank/DDBJ databases">
        <authorList>
            <consortium name="Lawrence Berkeley National Laboratory"/>
            <person name="Haridas S."/>
            <person name="Hensen N."/>
            <person name="Bonometti L."/>
            <person name="Westerberg I."/>
            <person name="Brannstrom I.O."/>
            <person name="Guillou S."/>
            <person name="Cros-Aarteil S."/>
            <person name="Calhoun S."/>
            <person name="Kuo A."/>
            <person name="Mondo S."/>
            <person name="Pangilinan J."/>
            <person name="Riley R."/>
            <person name="Labutti K."/>
            <person name="Andreopoulos B."/>
            <person name="Lipzen A."/>
            <person name="Chen C."/>
            <person name="Yanf M."/>
            <person name="Daum C."/>
            <person name="Ng V."/>
            <person name="Clum A."/>
            <person name="Steindorff A."/>
            <person name="Ohm R."/>
            <person name="Martin F."/>
            <person name="Silar P."/>
            <person name="Natvig D."/>
            <person name="Lalanne C."/>
            <person name="Gautier V."/>
            <person name="Ament-Velasquez S.L."/>
            <person name="Kruys A."/>
            <person name="Hutchinson M.I."/>
            <person name="Powell A.J."/>
            <person name="Barry K."/>
            <person name="Miller A.N."/>
            <person name="Grigoriev I.V."/>
            <person name="Debuchy R."/>
            <person name="Gladieux P."/>
            <person name="Thoren M.H."/>
            <person name="Johannesson H."/>
        </authorList>
    </citation>
    <scope>NUCLEOTIDE SEQUENCE</scope>
    <source>
        <strain evidence="2">CBS 958.72</strain>
    </source>
</reference>
<dbReference type="Proteomes" id="UP001287356">
    <property type="component" value="Unassembled WGS sequence"/>
</dbReference>
<evidence type="ECO:0000313" key="2">
    <source>
        <dbReference type="EMBL" id="KAK3373406.1"/>
    </source>
</evidence>
<keyword evidence="1" id="KW-0472">Membrane</keyword>
<gene>
    <name evidence="2" type="ORF">B0T24DRAFT_259409</name>
</gene>
<feature type="transmembrane region" description="Helical" evidence="1">
    <location>
        <begin position="28"/>
        <end position="52"/>
    </location>
</feature>
<reference evidence="2" key="1">
    <citation type="journal article" date="2023" name="Mol. Phylogenet. Evol.">
        <title>Genome-scale phylogeny and comparative genomics of the fungal order Sordariales.</title>
        <authorList>
            <person name="Hensen N."/>
            <person name="Bonometti L."/>
            <person name="Westerberg I."/>
            <person name="Brannstrom I.O."/>
            <person name="Guillou S."/>
            <person name="Cros-Aarteil S."/>
            <person name="Calhoun S."/>
            <person name="Haridas S."/>
            <person name="Kuo A."/>
            <person name="Mondo S."/>
            <person name="Pangilinan J."/>
            <person name="Riley R."/>
            <person name="LaButti K."/>
            <person name="Andreopoulos B."/>
            <person name="Lipzen A."/>
            <person name="Chen C."/>
            <person name="Yan M."/>
            <person name="Daum C."/>
            <person name="Ng V."/>
            <person name="Clum A."/>
            <person name="Steindorff A."/>
            <person name="Ohm R.A."/>
            <person name="Martin F."/>
            <person name="Silar P."/>
            <person name="Natvig D.O."/>
            <person name="Lalanne C."/>
            <person name="Gautier V."/>
            <person name="Ament-Velasquez S.L."/>
            <person name="Kruys A."/>
            <person name="Hutchinson M.I."/>
            <person name="Powell A.J."/>
            <person name="Barry K."/>
            <person name="Miller A.N."/>
            <person name="Grigoriev I.V."/>
            <person name="Debuchy R."/>
            <person name="Gladieux P."/>
            <person name="Hiltunen Thoren M."/>
            <person name="Johannesson H."/>
        </authorList>
    </citation>
    <scope>NUCLEOTIDE SEQUENCE</scope>
    <source>
        <strain evidence="2">CBS 958.72</strain>
    </source>
</reference>
<evidence type="ECO:0000313" key="3">
    <source>
        <dbReference type="Proteomes" id="UP001287356"/>
    </source>
</evidence>
<sequence>MSLSLSLSLFQQIGKVLCSSAYLPTSRYAYAYIYVYMFIYLATLHCSAVLNWPVPHPPFSRRQNAECIHPSNKPSSQPADRKCQSIQALTALPCHIIHM</sequence>
<dbReference type="AlphaFoldDB" id="A0AAE0N7B1"/>
<keyword evidence="1" id="KW-0812">Transmembrane</keyword>
<accession>A0AAE0N7B1</accession>
<keyword evidence="1" id="KW-1133">Transmembrane helix</keyword>
<evidence type="ECO:0000256" key="1">
    <source>
        <dbReference type="SAM" id="Phobius"/>
    </source>
</evidence>
<protein>
    <submittedName>
        <fullName evidence="2">Uncharacterized protein</fullName>
    </submittedName>
</protein>
<comment type="caution">
    <text evidence="2">The sequence shown here is derived from an EMBL/GenBank/DDBJ whole genome shotgun (WGS) entry which is preliminary data.</text>
</comment>
<organism evidence="2 3">
    <name type="scientific">Lasiosphaeria ovina</name>
    <dbReference type="NCBI Taxonomy" id="92902"/>
    <lineage>
        <taxon>Eukaryota</taxon>
        <taxon>Fungi</taxon>
        <taxon>Dikarya</taxon>
        <taxon>Ascomycota</taxon>
        <taxon>Pezizomycotina</taxon>
        <taxon>Sordariomycetes</taxon>
        <taxon>Sordariomycetidae</taxon>
        <taxon>Sordariales</taxon>
        <taxon>Lasiosphaeriaceae</taxon>
        <taxon>Lasiosphaeria</taxon>
    </lineage>
</organism>